<protein>
    <submittedName>
        <fullName evidence="2">Uncharacterized protein</fullName>
    </submittedName>
</protein>
<feature type="compositionally biased region" description="Polar residues" evidence="1">
    <location>
        <begin position="176"/>
        <end position="190"/>
    </location>
</feature>
<feature type="compositionally biased region" description="Low complexity" evidence="1">
    <location>
        <begin position="204"/>
        <end position="238"/>
    </location>
</feature>
<evidence type="ECO:0000313" key="3">
    <source>
        <dbReference type="Proteomes" id="UP000193642"/>
    </source>
</evidence>
<evidence type="ECO:0000313" key="2">
    <source>
        <dbReference type="EMBL" id="ORY35956.1"/>
    </source>
</evidence>
<reference evidence="2 3" key="1">
    <citation type="submission" date="2016-07" db="EMBL/GenBank/DDBJ databases">
        <title>Pervasive Adenine N6-methylation of Active Genes in Fungi.</title>
        <authorList>
            <consortium name="DOE Joint Genome Institute"/>
            <person name="Mondo S.J."/>
            <person name="Dannebaum R.O."/>
            <person name="Kuo R.C."/>
            <person name="Labutti K."/>
            <person name="Haridas S."/>
            <person name="Kuo A."/>
            <person name="Salamov A."/>
            <person name="Ahrendt S.R."/>
            <person name="Lipzen A."/>
            <person name="Sullivan W."/>
            <person name="Andreopoulos W.B."/>
            <person name="Clum A."/>
            <person name="Lindquist E."/>
            <person name="Daum C."/>
            <person name="Ramamoorthy G.K."/>
            <person name="Gryganskyi A."/>
            <person name="Culley D."/>
            <person name="Magnuson J.K."/>
            <person name="James T.Y."/>
            <person name="O'Malley M.A."/>
            <person name="Stajich J.E."/>
            <person name="Spatafora J.W."/>
            <person name="Visel A."/>
            <person name="Grigoriev I.V."/>
        </authorList>
    </citation>
    <scope>NUCLEOTIDE SEQUENCE [LARGE SCALE GENOMIC DNA]</scope>
    <source>
        <strain evidence="2 3">JEL800</strain>
    </source>
</reference>
<gene>
    <name evidence="2" type="ORF">BCR33DRAFT_836333</name>
</gene>
<evidence type="ECO:0000256" key="1">
    <source>
        <dbReference type="SAM" id="MobiDB-lite"/>
    </source>
</evidence>
<sequence length="571" mass="62427">MAKSASTEVPLIVPPGLSSDTFINPLSEIIPTSALDVSDGLGMNIQVLIGEVNSRLAPGERPHRMGDFSTKKWFTSRPKPRKTTEIRPGQQTPDSITTDPILMAALLEKLGVNAIEVGLAKTIELAQENYKLRRQVDTLEMSMRALEMKDDDSVEEIPQTDKATQTTATVPATPKSAATTSKRNLESPPTLNAPVKKQDQKTTPPKAGSASGSTPAPSSSVKAPNAGSLSGSAAAPSSWAKVATPPRPLSSAPIAELIPCKNAFTFKVHTDSEAVVFSVTSIRPNLEPKHTTFMTSNPAIKNYMDAWFYETITKDNSCAKFLARMSTTIKAPSGKLIGHLLDGSWCIWIPETKGVGYVIIAVDYHTADLFYVSYDAVMASHLKLEAERCKTKSVIFYDIDETLGSDAKHVDVSDYPSERVIDLGIHGKFVLVDGLLDHLRATQKFAVNKLVTNSIWGRMQAIKQAINAAAGCEVIHDGYAMTARLPKMTRSKSMTSFFKFRPQDALVFDDAPQVWDLETSAQTLITVSTRPMPSKEELQRLLKRAKYCHDRHKTQKTSFAVSLSDYGRQLG</sequence>
<name>A0A1Y2BMG9_9FUNG</name>
<keyword evidence="3" id="KW-1185">Reference proteome</keyword>
<accession>A0A1Y2BMG9</accession>
<proteinExistence type="predicted"/>
<feature type="compositionally biased region" description="Low complexity" evidence="1">
    <location>
        <begin position="163"/>
        <end position="174"/>
    </location>
</feature>
<dbReference type="AlphaFoldDB" id="A0A1Y2BMG9"/>
<dbReference type="Proteomes" id="UP000193642">
    <property type="component" value="Unassembled WGS sequence"/>
</dbReference>
<organism evidence="2 3">
    <name type="scientific">Rhizoclosmatium globosum</name>
    <dbReference type="NCBI Taxonomy" id="329046"/>
    <lineage>
        <taxon>Eukaryota</taxon>
        <taxon>Fungi</taxon>
        <taxon>Fungi incertae sedis</taxon>
        <taxon>Chytridiomycota</taxon>
        <taxon>Chytridiomycota incertae sedis</taxon>
        <taxon>Chytridiomycetes</taxon>
        <taxon>Chytridiales</taxon>
        <taxon>Chytriomycetaceae</taxon>
        <taxon>Rhizoclosmatium</taxon>
    </lineage>
</organism>
<feature type="compositionally biased region" description="Basic and acidic residues" evidence="1">
    <location>
        <begin position="58"/>
        <end position="70"/>
    </location>
</feature>
<dbReference type="OrthoDB" id="2166508at2759"/>
<feature type="region of interest" description="Disordered" evidence="1">
    <location>
        <begin position="58"/>
        <end position="96"/>
    </location>
</feature>
<comment type="caution">
    <text evidence="2">The sequence shown here is derived from an EMBL/GenBank/DDBJ whole genome shotgun (WGS) entry which is preliminary data.</text>
</comment>
<dbReference type="EMBL" id="MCGO01000059">
    <property type="protein sequence ID" value="ORY35956.1"/>
    <property type="molecule type" value="Genomic_DNA"/>
</dbReference>
<feature type="region of interest" description="Disordered" evidence="1">
    <location>
        <begin position="149"/>
        <end position="246"/>
    </location>
</feature>